<dbReference type="EMBL" id="JAWDJO010000108">
    <property type="protein sequence ID" value="KAL1893469.1"/>
    <property type="molecule type" value="Genomic_DNA"/>
</dbReference>
<protein>
    <submittedName>
        <fullName evidence="6">Plasma membrane calcium</fullName>
    </submittedName>
</protein>
<dbReference type="SUPFAM" id="SSF81665">
    <property type="entry name" value="Calcium ATPase, transmembrane domain M"/>
    <property type="match status" value="1"/>
</dbReference>
<comment type="subcellular location">
    <subcellularLocation>
        <location evidence="1">Endomembrane system</location>
        <topology evidence="1">Multi-pass membrane protein</topology>
    </subcellularLocation>
</comment>
<keyword evidence="2" id="KW-0479">Metal-binding</keyword>
<dbReference type="PANTHER" id="PTHR24093">
    <property type="entry name" value="CATION TRANSPORTING ATPASE"/>
    <property type="match status" value="1"/>
</dbReference>
<evidence type="ECO:0000313" key="6">
    <source>
        <dbReference type="EMBL" id="KAL1893469.1"/>
    </source>
</evidence>
<gene>
    <name evidence="6" type="primary">PMC1_4</name>
    <name evidence="6" type="ORF">Cpir12675_004077</name>
</gene>
<comment type="caution">
    <text evidence="6">The sequence shown here is derived from an EMBL/GenBank/DDBJ whole genome shotgun (WGS) entry which is preliminary data.</text>
</comment>
<evidence type="ECO:0000256" key="2">
    <source>
        <dbReference type="ARBA" id="ARBA00022723"/>
    </source>
</evidence>
<name>A0ABR3YYK1_9PEZI</name>
<dbReference type="PANTHER" id="PTHR24093:SF369">
    <property type="entry name" value="CALCIUM-TRANSPORTING ATPASE"/>
    <property type="match status" value="1"/>
</dbReference>
<feature type="region of interest" description="Disordered" evidence="4">
    <location>
        <begin position="190"/>
        <end position="223"/>
    </location>
</feature>
<dbReference type="Gene3D" id="1.20.1110.10">
    <property type="entry name" value="Calcium-transporting ATPase, transmembrane domain"/>
    <property type="match status" value="1"/>
</dbReference>
<accession>A0ABR3YYK1</accession>
<proteinExistence type="predicted"/>
<sequence length="223" mass="25056">MAFILHFGGSKLLDYNSRSNNGQTRFKTAMLNTLAWLQLFNEANNHVLNIQPNIFEGMSKNWFFLGMKTSMIGGQVLAIVKGGRASRNTALNGKELGLSAGFDAMSLPMGVAIQLFLEWFVHNSDTTPPTRMMAWRGVARYWGKLRSRESWKQSSRQVGLELRRLTKTQAPDGDPDIGTTPLREQCTMRRNEASMTSDQNRRSFGGKVHDLKARRTKASGDII</sequence>
<keyword evidence="3" id="KW-0460">Magnesium</keyword>
<organism evidence="6 7">
    <name type="scientific">Ceratocystis pirilliformis</name>
    <dbReference type="NCBI Taxonomy" id="259994"/>
    <lineage>
        <taxon>Eukaryota</taxon>
        <taxon>Fungi</taxon>
        <taxon>Dikarya</taxon>
        <taxon>Ascomycota</taxon>
        <taxon>Pezizomycotina</taxon>
        <taxon>Sordariomycetes</taxon>
        <taxon>Hypocreomycetidae</taxon>
        <taxon>Microascales</taxon>
        <taxon>Ceratocystidaceae</taxon>
        <taxon>Ceratocystis</taxon>
    </lineage>
</organism>
<evidence type="ECO:0000256" key="1">
    <source>
        <dbReference type="ARBA" id="ARBA00004127"/>
    </source>
</evidence>
<evidence type="ECO:0000259" key="5">
    <source>
        <dbReference type="Pfam" id="PF00689"/>
    </source>
</evidence>
<keyword evidence="7" id="KW-1185">Reference proteome</keyword>
<reference evidence="6 7" key="1">
    <citation type="journal article" date="2024" name="IMA Fungus">
        <title>IMA Genome - F19 : A genome assembly and annotation guide to empower mycologists, including annotated draft genome sequences of Ceratocystis pirilliformis, Diaporthe australafricana, Fusarium ophioides, Paecilomyces lecythidis, and Sporothrix stenoceras.</title>
        <authorList>
            <person name="Aylward J."/>
            <person name="Wilson A.M."/>
            <person name="Visagie C.M."/>
            <person name="Spraker J."/>
            <person name="Barnes I."/>
            <person name="Buitendag C."/>
            <person name="Ceriani C."/>
            <person name="Del Mar Angel L."/>
            <person name="du Plessis D."/>
            <person name="Fuchs T."/>
            <person name="Gasser K."/>
            <person name="Kramer D."/>
            <person name="Li W."/>
            <person name="Munsamy K."/>
            <person name="Piso A."/>
            <person name="Price J.L."/>
            <person name="Sonnekus B."/>
            <person name="Thomas C."/>
            <person name="van der Nest A."/>
            <person name="van Dijk A."/>
            <person name="van Heerden A."/>
            <person name="van Vuuren N."/>
            <person name="Yilmaz N."/>
            <person name="Duong T.A."/>
            <person name="van der Merwe N.A."/>
            <person name="Wingfield M.J."/>
            <person name="Wingfield B.D."/>
        </authorList>
    </citation>
    <scope>NUCLEOTIDE SEQUENCE [LARGE SCALE GENOMIC DNA]</scope>
    <source>
        <strain evidence="6 7">CMW 12675</strain>
    </source>
</reference>
<dbReference type="Pfam" id="PF00689">
    <property type="entry name" value="Cation_ATPase_C"/>
    <property type="match status" value="1"/>
</dbReference>
<dbReference type="Proteomes" id="UP001583280">
    <property type="component" value="Unassembled WGS sequence"/>
</dbReference>
<evidence type="ECO:0000256" key="3">
    <source>
        <dbReference type="ARBA" id="ARBA00022842"/>
    </source>
</evidence>
<evidence type="ECO:0000256" key="4">
    <source>
        <dbReference type="SAM" id="MobiDB-lite"/>
    </source>
</evidence>
<feature type="domain" description="Cation-transporting P-type ATPase C-terminal" evidence="5">
    <location>
        <begin position="16"/>
        <end position="114"/>
    </location>
</feature>
<evidence type="ECO:0000313" key="7">
    <source>
        <dbReference type="Proteomes" id="UP001583280"/>
    </source>
</evidence>
<dbReference type="InterPro" id="IPR023298">
    <property type="entry name" value="ATPase_P-typ_TM_dom_sf"/>
</dbReference>
<dbReference type="InterPro" id="IPR006068">
    <property type="entry name" value="ATPase_P-typ_cation-transptr_C"/>
</dbReference>